<organism evidence="2">
    <name type="scientific">Nocardia farcinica</name>
    <dbReference type="NCBI Taxonomy" id="37329"/>
    <lineage>
        <taxon>Bacteria</taxon>
        <taxon>Bacillati</taxon>
        <taxon>Actinomycetota</taxon>
        <taxon>Actinomycetes</taxon>
        <taxon>Mycobacteriales</taxon>
        <taxon>Nocardiaceae</taxon>
        <taxon>Nocardia</taxon>
    </lineage>
</organism>
<accession>A0A449HDY6</accession>
<sequence length="283" mass="30631">MPVPNNPATRLANILQNLLSQSSNKSIGRSLRSVFGDPDDAQFYVMLGELHALPAEVDRLIRVHADTEHHEVEDLLSWRAQVDAALSAAQNLANPTHAFLNYIKSEDIKSLKFCGSVLSAANVEGRVDETVLAELRNQVDALYNEVQADSKIPADLRTFICNQLDRIRRALREFTIRGPQALNDALNEVAGAVVRNGNLVSDANEDSQSTWEKFRRVISLAEQVGNAVDALGKGAQSAAIGFGAVWLVLNGMEPQQQLPPSPETSIIDSAPAPAPSHELGGGQ</sequence>
<name>A0A449HDY6_NOCFR</name>
<protein>
    <submittedName>
        <fullName evidence="2">Uncharacterized protein</fullName>
    </submittedName>
</protein>
<dbReference type="EMBL" id="CAACYE010000003">
    <property type="protein sequence ID" value="VFA81061.1"/>
    <property type="molecule type" value="Genomic_DNA"/>
</dbReference>
<evidence type="ECO:0000313" key="2">
    <source>
        <dbReference type="EMBL" id="VFA81061.1"/>
    </source>
</evidence>
<gene>
    <name evidence="2" type="ORF">NCTC1935_00086</name>
</gene>
<evidence type="ECO:0000256" key="1">
    <source>
        <dbReference type="SAM" id="MobiDB-lite"/>
    </source>
</evidence>
<feature type="region of interest" description="Disordered" evidence="1">
    <location>
        <begin position="255"/>
        <end position="283"/>
    </location>
</feature>
<dbReference type="AlphaFoldDB" id="A0A449HDY6"/>
<proteinExistence type="predicted"/>
<dbReference type="RefSeq" id="WP_137355109.1">
    <property type="nucleotide sequence ID" value="NZ_CAACYE020000005.1"/>
</dbReference>
<reference evidence="2" key="1">
    <citation type="submission" date="2019-02" db="EMBL/GenBank/DDBJ databases">
        <authorList>
            <consortium name="Pathogen Informatics"/>
        </authorList>
    </citation>
    <scope>NUCLEOTIDE SEQUENCE</scope>
    <source>
        <strain evidence="2">3012STDY6733949</strain>
    </source>
</reference>